<accession>A0A231V4P5</accession>
<dbReference type="EMBL" id="NBYO01000001">
    <property type="protein sequence ID" value="OXT02566.1"/>
    <property type="molecule type" value="Genomic_DNA"/>
</dbReference>
<evidence type="ECO:0000313" key="2">
    <source>
        <dbReference type="EMBL" id="OXT02566.1"/>
    </source>
</evidence>
<feature type="region of interest" description="Disordered" evidence="1">
    <location>
        <begin position="153"/>
        <end position="252"/>
    </location>
</feature>
<dbReference type="RefSeq" id="WP_094076520.1">
    <property type="nucleotide sequence ID" value="NZ_NBYO01000001.1"/>
</dbReference>
<feature type="region of interest" description="Disordered" evidence="1">
    <location>
        <begin position="1"/>
        <end position="68"/>
    </location>
</feature>
<evidence type="ECO:0000313" key="3">
    <source>
        <dbReference type="Proteomes" id="UP000215405"/>
    </source>
</evidence>
<dbReference type="AlphaFoldDB" id="A0A231V4P5"/>
<proteinExistence type="predicted"/>
<evidence type="ECO:0008006" key="4">
    <source>
        <dbReference type="Google" id="ProtNLM"/>
    </source>
</evidence>
<feature type="compositionally biased region" description="Low complexity" evidence="1">
    <location>
        <begin position="31"/>
        <end position="42"/>
    </location>
</feature>
<reference evidence="3" key="1">
    <citation type="journal article" date="2017" name="Int. J. Syst. Evol. Microbiol.">
        <title>Notoacmeibacter marinus gen. nov., sp. nov., isolated from the gut of a limpet and proposal of Notoacmeibacteraceae fam. nov. in the order Rhizobiales of the class Alphaproteobacteria.</title>
        <authorList>
            <person name="Huang Z."/>
            <person name="Guo F."/>
            <person name="Lai Q."/>
        </authorList>
    </citation>
    <scope>NUCLEOTIDE SEQUENCE [LARGE SCALE GENOMIC DNA]</scope>
    <source>
        <strain evidence="3">XMTR2A4</strain>
    </source>
</reference>
<name>A0A231V4P5_9HYPH</name>
<evidence type="ECO:0000256" key="1">
    <source>
        <dbReference type="SAM" id="MobiDB-lite"/>
    </source>
</evidence>
<sequence>MPQDPRSGPAADKAKADAENVKQAAQREADAASAEASKVASDLKSEASNMAEKAKQEGLNQAERGKDVAASTVEDFAASIRAAADKLGERDQSMSANLVREAARGLEDVSGAISGRSVGEIVNSVSGFARNQPTAFLVGAALTGVALGRFARASSAHSPRDYGETPPPPAPYTGTGGVSPTGGATTHRATSPSTPSPSASSPSSSTTPTSPSSAGSPKPSPSTTVTSSRTPSSGGTISGGTSGPIGQPKKGQ</sequence>
<protein>
    <recommendedName>
        <fullName evidence="4">ATP synthase F0 subunit B</fullName>
    </recommendedName>
</protein>
<organism evidence="2 3">
    <name type="scientific">Notoacmeibacter marinus</name>
    <dbReference type="NCBI Taxonomy" id="1876515"/>
    <lineage>
        <taxon>Bacteria</taxon>
        <taxon>Pseudomonadati</taxon>
        <taxon>Pseudomonadota</taxon>
        <taxon>Alphaproteobacteria</taxon>
        <taxon>Hyphomicrobiales</taxon>
        <taxon>Notoacmeibacteraceae</taxon>
        <taxon>Notoacmeibacter</taxon>
    </lineage>
</organism>
<comment type="caution">
    <text evidence="2">The sequence shown here is derived from an EMBL/GenBank/DDBJ whole genome shotgun (WGS) entry which is preliminary data.</text>
</comment>
<dbReference type="Proteomes" id="UP000215405">
    <property type="component" value="Unassembled WGS sequence"/>
</dbReference>
<feature type="compositionally biased region" description="Basic and acidic residues" evidence="1">
    <location>
        <begin position="12"/>
        <end position="30"/>
    </location>
</feature>
<feature type="compositionally biased region" description="Low complexity" evidence="1">
    <location>
        <begin position="184"/>
        <end position="235"/>
    </location>
</feature>
<keyword evidence="3" id="KW-1185">Reference proteome</keyword>
<gene>
    <name evidence="2" type="ORF">B7H23_06655</name>
</gene>